<dbReference type="EnsemblMetazoa" id="Aqu2.1.38005_001">
    <property type="protein sequence ID" value="Aqu2.1.38005_001"/>
    <property type="gene ID" value="Aqu2.1.38005"/>
</dbReference>
<organism evidence="1">
    <name type="scientific">Amphimedon queenslandica</name>
    <name type="common">Sponge</name>
    <dbReference type="NCBI Taxonomy" id="400682"/>
    <lineage>
        <taxon>Eukaryota</taxon>
        <taxon>Metazoa</taxon>
        <taxon>Porifera</taxon>
        <taxon>Demospongiae</taxon>
        <taxon>Heteroscleromorpha</taxon>
        <taxon>Haplosclerida</taxon>
        <taxon>Niphatidae</taxon>
        <taxon>Amphimedon</taxon>
    </lineage>
</organism>
<name>A0A1X7VCI1_AMPQE</name>
<dbReference type="AlphaFoldDB" id="A0A1X7VCI1"/>
<sequence length="105" mass="11586">MRSRTSAAYWGSKVAITYSNLVTYEVIRLVQNCVLTCANHSSGSAGHNVGSLRKTVTKVRSETGEGEPWCDITEVKNVWVTNAKSENLMNIFYNGNVITVKDQEG</sequence>
<proteinExistence type="predicted"/>
<accession>A0A1X7VCI1</accession>
<protein>
    <submittedName>
        <fullName evidence="1">Uncharacterized protein</fullName>
    </submittedName>
</protein>
<evidence type="ECO:0000313" key="1">
    <source>
        <dbReference type="EnsemblMetazoa" id="Aqu2.1.38005_001"/>
    </source>
</evidence>
<dbReference type="InParanoid" id="A0A1X7VCI1"/>
<reference evidence="1" key="1">
    <citation type="submission" date="2017-05" db="UniProtKB">
        <authorList>
            <consortium name="EnsemblMetazoa"/>
        </authorList>
    </citation>
    <scope>IDENTIFICATION</scope>
</reference>